<evidence type="ECO:0000313" key="2">
    <source>
        <dbReference type="EMBL" id="KIQ35437.1"/>
    </source>
</evidence>
<feature type="chain" id="PRO_5002215411" description="DUF4331 domain-containing protein" evidence="1">
    <location>
        <begin position="26"/>
        <end position="494"/>
    </location>
</feature>
<reference evidence="2 3" key="1">
    <citation type="submission" date="2014-12" db="EMBL/GenBank/DDBJ databases">
        <title>16Stimator: statistical estimation of ribosomal gene copy numbers from draft genome assemblies.</title>
        <authorList>
            <person name="Perisin M.A."/>
            <person name="Vetter M."/>
            <person name="Gilbert J.A."/>
            <person name="Bergelson J."/>
        </authorList>
    </citation>
    <scope>NUCLEOTIDE SEQUENCE [LARGE SCALE GENOMIC DNA]</scope>
    <source>
        <strain evidence="2 3">MEDvA23</strain>
    </source>
</reference>
<proteinExistence type="predicted"/>
<feature type="signal peptide" evidence="1">
    <location>
        <begin position="1"/>
        <end position="25"/>
    </location>
</feature>
<dbReference type="PROSITE" id="PS51257">
    <property type="entry name" value="PROKAR_LIPOPROTEIN"/>
    <property type="match status" value="1"/>
</dbReference>
<gene>
    <name evidence="2" type="ORF">RT97_06285</name>
</gene>
<dbReference type="InterPro" id="IPR025566">
    <property type="entry name" value="DUF4331"/>
</dbReference>
<dbReference type="OrthoDB" id="525451at2"/>
<name>A0A0D0LB48_VARPD</name>
<dbReference type="Proteomes" id="UP000032067">
    <property type="component" value="Unassembled WGS sequence"/>
</dbReference>
<comment type="caution">
    <text evidence="2">The sequence shown here is derived from an EMBL/GenBank/DDBJ whole genome shotgun (WGS) entry which is preliminary data.</text>
</comment>
<keyword evidence="1" id="KW-0732">Signal</keyword>
<evidence type="ECO:0000313" key="3">
    <source>
        <dbReference type="Proteomes" id="UP000032067"/>
    </source>
</evidence>
<accession>A0A0D0LB48</accession>
<organism evidence="2 3">
    <name type="scientific">Variovorax paradoxus</name>
    <dbReference type="NCBI Taxonomy" id="34073"/>
    <lineage>
        <taxon>Bacteria</taxon>
        <taxon>Pseudomonadati</taxon>
        <taxon>Pseudomonadota</taxon>
        <taxon>Betaproteobacteria</taxon>
        <taxon>Burkholderiales</taxon>
        <taxon>Comamonadaceae</taxon>
        <taxon>Variovorax</taxon>
    </lineage>
</organism>
<dbReference type="AlphaFoldDB" id="A0A0D0LB48"/>
<evidence type="ECO:0000256" key="1">
    <source>
        <dbReference type="SAM" id="SignalP"/>
    </source>
</evidence>
<protein>
    <recommendedName>
        <fullName evidence="4">DUF4331 domain-containing protein</fullName>
    </recommendedName>
</protein>
<evidence type="ECO:0008006" key="4">
    <source>
        <dbReference type="Google" id="ProtNLM"/>
    </source>
</evidence>
<dbReference type="RefSeq" id="WP_042577870.1">
    <property type="nucleotide sequence ID" value="NZ_JXQQ01000010.1"/>
</dbReference>
<dbReference type="Pfam" id="PF14224">
    <property type="entry name" value="DUF4331"/>
    <property type="match status" value="1"/>
</dbReference>
<sequence>MNLVRIPLHACVVAACAMTSSGAYASSHREAPSIAGTPKVDATDFYMFRSYETGRQDYVTLIANYQPDQSPYGGPNYFSMDPNALYEIHLDTDGDAVENITFQFRFKNTLRDIQLPIAGKQVSIPLVQAGGITGPNQATSNLRETFTLNIVRGDRRTGVSEAVTAAGGAKEFDKPTDNIGDKTFGGPTGYAAYAAQHLYNVNIPGCAAPGRVFVGQRKDPFSVALGQVFDLINLNPLGSPNGNPDALAGKNVTTMALEVPIACVTTAGKPIIGGWTTASVRQGQLVASPPKRGHGTTTLAGGAWAQVSRLGMPLVNEVVIGLKDKDRFNSSRPKDDGQFADYVTNPTLPALVQKLFPSAPAPTNFPRTDLVAAFLTGVEGVNKPANVTASEMLRLNTGIAPTPKASQSNLGVLGGDTAGFPNGRRPGDDVVDAELRVAMGVLCVATGATDTLKVGCKPSDAPAGSAAITDGALQSAAQFPETFPYLNTPLPGAQ</sequence>
<dbReference type="EMBL" id="JXQQ01000010">
    <property type="protein sequence ID" value="KIQ35437.1"/>
    <property type="molecule type" value="Genomic_DNA"/>
</dbReference>